<dbReference type="EMBL" id="CP058554">
    <property type="protein sequence ID" value="QMV73330.1"/>
    <property type="molecule type" value="Genomic_DNA"/>
</dbReference>
<evidence type="ECO:0000256" key="2">
    <source>
        <dbReference type="ARBA" id="ARBA00023015"/>
    </source>
</evidence>
<feature type="domain" description="Response regulatory" evidence="7">
    <location>
        <begin position="7"/>
        <end position="129"/>
    </location>
</feature>
<dbReference type="Gene3D" id="1.10.10.10">
    <property type="entry name" value="Winged helix-like DNA-binding domain superfamily/Winged helix DNA-binding domain"/>
    <property type="match status" value="1"/>
</dbReference>
<dbReference type="SUPFAM" id="SSF46894">
    <property type="entry name" value="C-terminal effector domain of the bipartite response regulators"/>
    <property type="match status" value="1"/>
</dbReference>
<dbReference type="InterPro" id="IPR011006">
    <property type="entry name" value="CheY-like_superfamily"/>
</dbReference>
<evidence type="ECO:0000313" key="9">
    <source>
        <dbReference type="Proteomes" id="UP000515240"/>
    </source>
</evidence>
<dbReference type="InterPro" id="IPR000792">
    <property type="entry name" value="Tscrpt_reg_LuxR_C"/>
</dbReference>
<dbReference type="InterPro" id="IPR001789">
    <property type="entry name" value="Sig_transdc_resp-reg_receiver"/>
</dbReference>
<dbReference type="Pfam" id="PF00072">
    <property type="entry name" value="Response_reg"/>
    <property type="match status" value="1"/>
</dbReference>
<evidence type="ECO:0000256" key="5">
    <source>
        <dbReference type="PROSITE-ProRule" id="PRU00169"/>
    </source>
</evidence>
<dbReference type="Pfam" id="PF00196">
    <property type="entry name" value="GerE"/>
    <property type="match status" value="1"/>
</dbReference>
<dbReference type="CDD" id="cd17535">
    <property type="entry name" value="REC_NarL-like"/>
    <property type="match status" value="1"/>
</dbReference>
<feature type="domain" description="HTH luxR-type" evidence="6">
    <location>
        <begin position="162"/>
        <end position="227"/>
    </location>
</feature>
<keyword evidence="4" id="KW-0804">Transcription</keyword>
<keyword evidence="2" id="KW-0805">Transcription regulation</keyword>
<proteinExistence type="predicted"/>
<evidence type="ECO:0000256" key="4">
    <source>
        <dbReference type="ARBA" id="ARBA00023163"/>
    </source>
</evidence>
<evidence type="ECO:0000256" key="1">
    <source>
        <dbReference type="ARBA" id="ARBA00022553"/>
    </source>
</evidence>
<dbReference type="PANTHER" id="PTHR43214">
    <property type="entry name" value="TWO-COMPONENT RESPONSE REGULATOR"/>
    <property type="match status" value="1"/>
</dbReference>
<evidence type="ECO:0000313" key="8">
    <source>
        <dbReference type="EMBL" id="QMV73330.1"/>
    </source>
</evidence>
<keyword evidence="3" id="KW-0238">DNA-binding</keyword>
<dbReference type="RefSeq" id="WP_182327889.1">
    <property type="nucleotide sequence ID" value="NZ_CP058554.1"/>
</dbReference>
<dbReference type="PRINTS" id="PR00038">
    <property type="entry name" value="HTHLUXR"/>
</dbReference>
<name>A0A7G5EH55_9BURK</name>
<feature type="modified residue" description="4-aspartylphosphate" evidence="5">
    <location>
        <position position="64"/>
    </location>
</feature>
<evidence type="ECO:0000256" key="3">
    <source>
        <dbReference type="ARBA" id="ARBA00023125"/>
    </source>
</evidence>
<dbReference type="PROSITE" id="PS50110">
    <property type="entry name" value="RESPONSE_REGULATORY"/>
    <property type="match status" value="1"/>
</dbReference>
<dbReference type="GO" id="GO:0006355">
    <property type="term" value="P:regulation of DNA-templated transcription"/>
    <property type="evidence" value="ECO:0007669"/>
    <property type="project" value="InterPro"/>
</dbReference>
<dbReference type="GO" id="GO:0003677">
    <property type="term" value="F:DNA binding"/>
    <property type="evidence" value="ECO:0007669"/>
    <property type="project" value="UniProtKB-KW"/>
</dbReference>
<dbReference type="InterPro" id="IPR036388">
    <property type="entry name" value="WH-like_DNA-bd_sf"/>
</dbReference>
<accession>A0A7G5EH55</accession>
<dbReference type="PANTHER" id="PTHR43214:SF41">
    <property type="entry name" value="NITRATE_NITRITE RESPONSE REGULATOR PROTEIN NARP"/>
    <property type="match status" value="1"/>
</dbReference>
<protein>
    <submittedName>
        <fullName evidence="8">Response regulator transcription factor</fullName>
    </submittedName>
</protein>
<dbReference type="KEGG" id="cpis:HS961_11090"/>
<dbReference type="InterPro" id="IPR016032">
    <property type="entry name" value="Sig_transdc_resp-reg_C-effctor"/>
</dbReference>
<dbReference type="SMART" id="SM00421">
    <property type="entry name" value="HTH_LUXR"/>
    <property type="match status" value="1"/>
</dbReference>
<dbReference type="SMART" id="SM00448">
    <property type="entry name" value="REC"/>
    <property type="match status" value="1"/>
</dbReference>
<gene>
    <name evidence="8" type="ORF">HS961_11090</name>
</gene>
<dbReference type="SUPFAM" id="SSF52172">
    <property type="entry name" value="CheY-like"/>
    <property type="match status" value="1"/>
</dbReference>
<sequence>MTPAPLPVLLVDDDPDMLARLGEVLGSVGVTPEQLCQAGSLAECQQLVTAPEGGLQPMVMALVDLGLPDGNGIDLIDWLRARNPVLPILVVSAWSTEEMILGALRAGANGYVLKERDDLEIALSVRNVLKGGAPIDPFIARRILDLVGRTPGRQPTPVQPPDPALREALTERERQILDHVAEGMSNREIAECLHLSRWTIDTHIRHIYDKLAVSSRTQALRRAREHGLLR</sequence>
<evidence type="ECO:0000259" key="6">
    <source>
        <dbReference type="PROSITE" id="PS50043"/>
    </source>
</evidence>
<keyword evidence="1 5" id="KW-0597">Phosphoprotein</keyword>
<dbReference type="AlphaFoldDB" id="A0A7G5EH55"/>
<dbReference type="CDD" id="cd06170">
    <property type="entry name" value="LuxR_C_like"/>
    <property type="match status" value="1"/>
</dbReference>
<dbReference type="GO" id="GO:0000160">
    <property type="term" value="P:phosphorelay signal transduction system"/>
    <property type="evidence" value="ECO:0007669"/>
    <property type="project" value="InterPro"/>
</dbReference>
<dbReference type="InterPro" id="IPR058245">
    <property type="entry name" value="NreC/VraR/RcsB-like_REC"/>
</dbReference>
<dbReference type="InterPro" id="IPR039420">
    <property type="entry name" value="WalR-like"/>
</dbReference>
<organism evidence="8 9">
    <name type="scientific">Comamonas piscis</name>
    <dbReference type="NCBI Taxonomy" id="1562974"/>
    <lineage>
        <taxon>Bacteria</taxon>
        <taxon>Pseudomonadati</taxon>
        <taxon>Pseudomonadota</taxon>
        <taxon>Betaproteobacteria</taxon>
        <taxon>Burkholderiales</taxon>
        <taxon>Comamonadaceae</taxon>
        <taxon>Comamonas</taxon>
    </lineage>
</organism>
<dbReference type="Proteomes" id="UP000515240">
    <property type="component" value="Chromosome"/>
</dbReference>
<keyword evidence="9" id="KW-1185">Reference proteome</keyword>
<evidence type="ECO:0000259" key="7">
    <source>
        <dbReference type="PROSITE" id="PS50110"/>
    </source>
</evidence>
<dbReference type="Gene3D" id="3.40.50.2300">
    <property type="match status" value="1"/>
</dbReference>
<reference evidence="8 9" key="1">
    <citation type="journal article" date="2020" name="G3 (Bethesda)">
        <title>CeMbio - The Caenorhabditis elegans Microbiome Resource.</title>
        <authorList>
            <person name="Dirksen P."/>
            <person name="Assie A."/>
            <person name="Zimmermann J."/>
            <person name="Zhang F."/>
            <person name="Tietje A.M."/>
            <person name="Marsh S.A."/>
            <person name="Felix M.A."/>
            <person name="Shapira M."/>
            <person name="Kaleta C."/>
            <person name="Schulenburg H."/>
            <person name="Samuel B."/>
        </authorList>
    </citation>
    <scope>NUCLEOTIDE SEQUENCE [LARGE SCALE GENOMIC DNA]</scope>
    <source>
        <strain evidence="8 9">BIGb0172</strain>
    </source>
</reference>
<dbReference type="PROSITE" id="PS00622">
    <property type="entry name" value="HTH_LUXR_1"/>
    <property type="match status" value="1"/>
</dbReference>
<dbReference type="PROSITE" id="PS50043">
    <property type="entry name" value="HTH_LUXR_2"/>
    <property type="match status" value="1"/>
</dbReference>